<evidence type="ECO:0000313" key="1">
    <source>
        <dbReference type="EMBL" id="OUR93493.1"/>
    </source>
</evidence>
<evidence type="ECO:0000313" key="2">
    <source>
        <dbReference type="Proteomes" id="UP000196531"/>
    </source>
</evidence>
<reference evidence="2" key="1">
    <citation type="journal article" date="2017" name="Proc. Natl. Acad. Sci. U.S.A.">
        <title>Simulation of Deepwater Horizon oil plume reveals substrate specialization within a complex community of hydrocarbon-degraders.</title>
        <authorList>
            <person name="Hu P."/>
            <person name="Dubinsky E.A."/>
            <person name="Probst A.J."/>
            <person name="Wang J."/>
            <person name="Sieber C.M.K."/>
            <person name="Tom L.M."/>
            <person name="Gardinali P."/>
            <person name="Banfield J.F."/>
            <person name="Atlas R.M."/>
            <person name="Andersen G.L."/>
        </authorList>
    </citation>
    <scope>NUCLEOTIDE SEQUENCE [LARGE SCALE GENOMIC DNA]</scope>
</reference>
<protein>
    <recommendedName>
        <fullName evidence="3">Lipoprotein</fullName>
    </recommendedName>
</protein>
<accession>A0A1Y5F2N9</accession>
<dbReference type="EMBL" id="MAAO01000015">
    <property type="protein sequence ID" value="OUR93493.1"/>
    <property type="molecule type" value="Genomic_DNA"/>
</dbReference>
<evidence type="ECO:0008006" key="3">
    <source>
        <dbReference type="Google" id="ProtNLM"/>
    </source>
</evidence>
<sequence length="307" mass="35059">MLRTKLALIFILIFTTSCKQLFTDDELGLVFEKTLISSLSYESTFKINAAFPLGKTISRPVGVWQRLLETDNYCMDYRIPSKKKTGIITLVKKEANSICPALPIYEPFLSLDNISDFNFKLLNNFISGKKIRKATYGMSLTFLYKNEKRKIEITLVNMNRKIFKENHDFLKYQSFGTKYWKKGLRISRVKNRKIRTNPWLVQSLKKDSSGELNFCERVDRTCKVIGKNSCYECLAGWIPVVDFNCPNGGSKVCAPIDCGKKGMPACPRGTKWKGVEMLELCFDNSPAGFCEGELKTMCDDNKVLICN</sequence>
<organism evidence="1 2">
    <name type="scientific">Halobacteriovorax marinus</name>
    <dbReference type="NCBI Taxonomy" id="97084"/>
    <lineage>
        <taxon>Bacteria</taxon>
        <taxon>Pseudomonadati</taxon>
        <taxon>Bdellovibrionota</taxon>
        <taxon>Bacteriovoracia</taxon>
        <taxon>Bacteriovoracales</taxon>
        <taxon>Halobacteriovoraceae</taxon>
        <taxon>Halobacteriovorax</taxon>
    </lineage>
</organism>
<comment type="caution">
    <text evidence="1">The sequence shown here is derived from an EMBL/GenBank/DDBJ whole genome shotgun (WGS) entry which is preliminary data.</text>
</comment>
<dbReference type="Proteomes" id="UP000196531">
    <property type="component" value="Unassembled WGS sequence"/>
</dbReference>
<dbReference type="AlphaFoldDB" id="A0A1Y5F2N9"/>
<dbReference type="PROSITE" id="PS51257">
    <property type="entry name" value="PROKAR_LIPOPROTEIN"/>
    <property type="match status" value="1"/>
</dbReference>
<gene>
    <name evidence="1" type="ORF">A9Q84_18645</name>
</gene>
<name>A0A1Y5F2N9_9BACT</name>
<proteinExistence type="predicted"/>